<reference evidence="8 9" key="1">
    <citation type="submission" date="2019-05" db="EMBL/GenBank/DDBJ databases">
        <authorList>
            <person name="Lee S.D."/>
        </authorList>
    </citation>
    <scope>NUCLEOTIDE SEQUENCE [LARGE SCALE GENOMIC DNA]</scope>
    <source>
        <strain evidence="8 9">YC2-7</strain>
    </source>
</reference>
<feature type="transmembrane region" description="Helical" evidence="7">
    <location>
        <begin position="103"/>
        <end position="121"/>
    </location>
</feature>
<feature type="transmembrane region" description="Helical" evidence="7">
    <location>
        <begin position="242"/>
        <end position="263"/>
    </location>
</feature>
<keyword evidence="3" id="KW-1003">Cell membrane</keyword>
<feature type="transmembrane region" description="Helical" evidence="7">
    <location>
        <begin position="160"/>
        <end position="181"/>
    </location>
</feature>
<dbReference type="EMBL" id="VCQU01000005">
    <property type="protein sequence ID" value="NMN96664.1"/>
    <property type="molecule type" value="Genomic_DNA"/>
</dbReference>
<feature type="transmembrane region" description="Helical" evidence="7">
    <location>
        <begin position="30"/>
        <end position="49"/>
    </location>
</feature>
<keyword evidence="5 7" id="KW-1133">Transmembrane helix</keyword>
<dbReference type="InterPro" id="IPR050833">
    <property type="entry name" value="Poly_Biosynth_Transport"/>
</dbReference>
<feature type="transmembrane region" description="Helical" evidence="7">
    <location>
        <begin position="371"/>
        <end position="391"/>
    </location>
</feature>
<feature type="transmembrane region" description="Helical" evidence="7">
    <location>
        <begin position="435"/>
        <end position="456"/>
    </location>
</feature>
<evidence type="ECO:0000256" key="2">
    <source>
        <dbReference type="ARBA" id="ARBA00007430"/>
    </source>
</evidence>
<dbReference type="PANTHER" id="PTHR30250:SF10">
    <property type="entry name" value="LIPOPOLYSACCHARIDE BIOSYNTHESIS PROTEIN WZXC"/>
    <property type="match status" value="1"/>
</dbReference>
<evidence type="ECO:0000256" key="6">
    <source>
        <dbReference type="ARBA" id="ARBA00023136"/>
    </source>
</evidence>
<evidence type="ECO:0000313" key="8">
    <source>
        <dbReference type="EMBL" id="NMN96664.1"/>
    </source>
</evidence>
<dbReference type="AlphaFoldDB" id="A0A848KHY0"/>
<keyword evidence="9" id="KW-1185">Reference proteome</keyword>
<dbReference type="PANTHER" id="PTHR30250">
    <property type="entry name" value="PST FAMILY PREDICTED COLANIC ACID TRANSPORTER"/>
    <property type="match status" value="1"/>
</dbReference>
<name>A0A848KHY0_9NOCA</name>
<evidence type="ECO:0000256" key="3">
    <source>
        <dbReference type="ARBA" id="ARBA00022475"/>
    </source>
</evidence>
<comment type="similarity">
    <text evidence="2">Belongs to the polysaccharide synthase family.</text>
</comment>
<evidence type="ECO:0000313" key="9">
    <source>
        <dbReference type="Proteomes" id="UP000535543"/>
    </source>
</evidence>
<feature type="transmembrane region" description="Helical" evidence="7">
    <location>
        <begin position="345"/>
        <end position="365"/>
    </location>
</feature>
<protein>
    <submittedName>
        <fullName evidence="8">Polysaccharide biosynthesis protein</fullName>
    </submittedName>
</protein>
<evidence type="ECO:0000256" key="1">
    <source>
        <dbReference type="ARBA" id="ARBA00004651"/>
    </source>
</evidence>
<accession>A0A848KHY0</accession>
<evidence type="ECO:0000256" key="7">
    <source>
        <dbReference type="SAM" id="Phobius"/>
    </source>
</evidence>
<comment type="subcellular location">
    <subcellularLocation>
        <location evidence="1">Cell membrane</location>
        <topology evidence="1">Multi-pass membrane protein</topology>
    </subcellularLocation>
</comment>
<evidence type="ECO:0000256" key="5">
    <source>
        <dbReference type="ARBA" id="ARBA00022989"/>
    </source>
</evidence>
<sequence length="480" mass="50563">MAAASAFALVLGQAISLAQTIAVARLLSPSVVGVFVAGTVITSFLANLVEGGIRSALIQRDHDLEDAAETVFYATLATGILLSLGTLASAPIIGLVFHSHTAALVAAATSGILLIYSLVNVPEAFLQREFSIARRIIVGPLIALSNAVVAVTGAALGWGVWALVAGMYASFVSWVIGVWWISDWRPGRGRPSFRLWREMARYGFPLVLGFVGTRIHDIFESVTIGRWLGSAALGTYRYSQRVAQIPVMAIIEIGAVALFPVFSRIADNTDRFRTAYLNGIRFGVVGAAPMSGLMFALGQPSVTVVFGEPWRAAGSTVMAMAGVGVGKALICVSEEAIKASGRTRLLNWITLTEVVSGVGFLLLLIGPYGLVGAGLAISLAATCIAVVSVWLARPVVGVRLRDVATAAFPPLPGMVAATAACWALEHLVFHSDERAIPVAIALLLVDVAVFGVIYLAGLSLVSRDLVAELFGLVRRKLARS</sequence>
<feature type="transmembrane region" description="Helical" evidence="7">
    <location>
        <begin position="275"/>
        <end position="298"/>
    </location>
</feature>
<reference evidence="8 9" key="2">
    <citation type="submission" date="2020-06" db="EMBL/GenBank/DDBJ databases">
        <title>Antribacter stalactiti gen. nov., sp. nov., a new member of the family Nacardiaceae isolated from a cave.</title>
        <authorList>
            <person name="Kim I.S."/>
        </authorList>
    </citation>
    <scope>NUCLEOTIDE SEQUENCE [LARGE SCALE GENOMIC DNA]</scope>
    <source>
        <strain evidence="8 9">YC2-7</strain>
    </source>
</reference>
<dbReference type="Pfam" id="PF13440">
    <property type="entry name" value="Polysacc_synt_3"/>
    <property type="match status" value="1"/>
</dbReference>
<dbReference type="Proteomes" id="UP000535543">
    <property type="component" value="Unassembled WGS sequence"/>
</dbReference>
<comment type="caution">
    <text evidence="8">The sequence shown here is derived from an EMBL/GenBank/DDBJ whole genome shotgun (WGS) entry which is preliminary data.</text>
</comment>
<keyword evidence="4 7" id="KW-0812">Transmembrane</keyword>
<gene>
    <name evidence="8" type="ORF">FGL95_16625</name>
</gene>
<feature type="transmembrane region" description="Helical" evidence="7">
    <location>
        <begin position="70"/>
        <end position="97"/>
    </location>
</feature>
<feature type="transmembrane region" description="Helical" evidence="7">
    <location>
        <begin position="202"/>
        <end position="222"/>
    </location>
</feature>
<dbReference type="GO" id="GO:0005886">
    <property type="term" value="C:plasma membrane"/>
    <property type="evidence" value="ECO:0007669"/>
    <property type="project" value="UniProtKB-SubCell"/>
</dbReference>
<feature type="transmembrane region" description="Helical" evidence="7">
    <location>
        <begin position="310"/>
        <end position="333"/>
    </location>
</feature>
<proteinExistence type="inferred from homology"/>
<feature type="transmembrane region" description="Helical" evidence="7">
    <location>
        <begin position="403"/>
        <end position="429"/>
    </location>
</feature>
<keyword evidence="6 7" id="KW-0472">Membrane</keyword>
<evidence type="ECO:0000256" key="4">
    <source>
        <dbReference type="ARBA" id="ARBA00022692"/>
    </source>
</evidence>
<feature type="transmembrane region" description="Helical" evidence="7">
    <location>
        <begin position="133"/>
        <end position="154"/>
    </location>
</feature>
<organism evidence="8 9">
    <name type="scientific">Antrihabitans stalactiti</name>
    <dbReference type="NCBI Taxonomy" id="2584121"/>
    <lineage>
        <taxon>Bacteria</taxon>
        <taxon>Bacillati</taxon>
        <taxon>Actinomycetota</taxon>
        <taxon>Actinomycetes</taxon>
        <taxon>Mycobacteriales</taxon>
        <taxon>Nocardiaceae</taxon>
        <taxon>Antrihabitans</taxon>
    </lineage>
</organism>